<keyword evidence="1" id="KW-1133">Transmembrane helix</keyword>
<feature type="transmembrane region" description="Helical" evidence="1">
    <location>
        <begin position="183"/>
        <end position="205"/>
    </location>
</feature>
<reference evidence="2" key="1">
    <citation type="submission" date="2016-10" db="EMBL/GenBank/DDBJ databases">
        <authorList>
            <person name="Benchimol M."/>
            <person name="Almeida L.G."/>
            <person name="Vasconcelos A.T."/>
            <person name="Perreira-Neves A."/>
            <person name="Rosa I.A."/>
            <person name="Tasca T."/>
            <person name="Bogo M.R."/>
            <person name="de Souza W."/>
        </authorList>
    </citation>
    <scope>NUCLEOTIDE SEQUENCE [LARGE SCALE GENOMIC DNA]</scope>
    <source>
        <strain evidence="2">K</strain>
    </source>
</reference>
<protein>
    <submittedName>
        <fullName evidence="2">Integral membrane protein</fullName>
    </submittedName>
</protein>
<comment type="caution">
    <text evidence="2">The sequence shown here is derived from an EMBL/GenBank/DDBJ whole genome shotgun (WGS) entry which is preliminary data.</text>
</comment>
<sequence length="390" mass="44420">MMKARKSNKCRKNFSIWVLFGMALVSMVTQKILYMQESLGTAEYGYHRFLKPWFKTTIMFFSMTLSFIVYFFEQSFSTIGAQNLSKNQDFSWKHIFLTGVPAICDLLSTIMSTVSMMYLGISIVMILNCSKVIFTAFLSSIINKKSIYGFQWFGISVMVAAIAIVSMAAFFTPTSIISNPSKIMISVSIVLKILSQLIFAIKVSIEEHLTQKIKMNSSLIVAIEGIWGFIICCFICLPIVNIIPGKEGGGFHENTKDTIMMIKNSRIILLILVFEVALLLLFNICCMTVVETTDAVMAVIYDLSRTAVVWMVQIIIFYIFQGTVNDQYKAIGEKWTKWSWIQLFGFLFLSTGILIYKGAFTLKCFDYSRISINNTTYQQLETFDPKENQQ</sequence>
<dbReference type="PANTHER" id="PTHR13146">
    <property type="match status" value="1"/>
</dbReference>
<feature type="transmembrane region" description="Helical" evidence="1">
    <location>
        <begin position="92"/>
        <end position="111"/>
    </location>
</feature>
<keyword evidence="1" id="KW-0472">Membrane</keyword>
<evidence type="ECO:0000256" key="1">
    <source>
        <dbReference type="SAM" id="Phobius"/>
    </source>
</evidence>
<dbReference type="RefSeq" id="XP_068353346.1">
    <property type="nucleotide sequence ID" value="XM_068508920.1"/>
</dbReference>
<name>A0A1J4JND1_9EUKA</name>
<dbReference type="EMBL" id="MLAK01000966">
    <property type="protein sequence ID" value="OHT00210.1"/>
    <property type="molecule type" value="Genomic_DNA"/>
</dbReference>
<gene>
    <name evidence="2" type="ORF">TRFO_33159</name>
</gene>
<organism evidence="2 3">
    <name type="scientific">Tritrichomonas foetus</name>
    <dbReference type="NCBI Taxonomy" id="1144522"/>
    <lineage>
        <taxon>Eukaryota</taxon>
        <taxon>Metamonada</taxon>
        <taxon>Parabasalia</taxon>
        <taxon>Tritrichomonadida</taxon>
        <taxon>Tritrichomonadidae</taxon>
        <taxon>Tritrichomonas</taxon>
    </lineage>
</organism>
<feature type="transmembrane region" description="Helical" evidence="1">
    <location>
        <begin position="340"/>
        <end position="360"/>
    </location>
</feature>
<feature type="transmembrane region" description="Helical" evidence="1">
    <location>
        <begin position="267"/>
        <end position="290"/>
    </location>
</feature>
<feature type="transmembrane region" description="Helical" evidence="1">
    <location>
        <begin position="217"/>
        <end position="243"/>
    </location>
</feature>
<dbReference type="GeneID" id="94843624"/>
<keyword evidence="1" id="KW-0812">Transmembrane</keyword>
<feature type="transmembrane region" description="Helical" evidence="1">
    <location>
        <begin position="117"/>
        <end position="138"/>
    </location>
</feature>
<dbReference type="Proteomes" id="UP000179807">
    <property type="component" value="Unassembled WGS sequence"/>
</dbReference>
<dbReference type="OrthoDB" id="29773at2759"/>
<proteinExistence type="predicted"/>
<keyword evidence="3" id="KW-1185">Reference proteome</keyword>
<dbReference type="VEuPathDB" id="TrichDB:TRFO_33159"/>
<feature type="transmembrane region" description="Helical" evidence="1">
    <location>
        <begin position="54"/>
        <end position="72"/>
    </location>
</feature>
<evidence type="ECO:0000313" key="3">
    <source>
        <dbReference type="Proteomes" id="UP000179807"/>
    </source>
</evidence>
<evidence type="ECO:0000313" key="2">
    <source>
        <dbReference type="EMBL" id="OHT00210.1"/>
    </source>
</evidence>
<feature type="transmembrane region" description="Helical" evidence="1">
    <location>
        <begin position="150"/>
        <end position="171"/>
    </location>
</feature>
<accession>A0A1J4JND1</accession>
<feature type="transmembrane region" description="Helical" evidence="1">
    <location>
        <begin position="302"/>
        <end position="320"/>
    </location>
</feature>
<dbReference type="AlphaFoldDB" id="A0A1J4JND1"/>